<dbReference type="InterPro" id="IPR036097">
    <property type="entry name" value="HisK_dim/P_sf"/>
</dbReference>
<evidence type="ECO:0000313" key="5">
    <source>
        <dbReference type="EMBL" id="GAA3965169.1"/>
    </source>
</evidence>
<feature type="domain" description="Histidine kinase" evidence="4">
    <location>
        <begin position="189"/>
        <end position="403"/>
    </location>
</feature>
<dbReference type="EC" id="2.7.13.3" evidence="2"/>
<dbReference type="SUPFAM" id="SSF55874">
    <property type="entry name" value="ATPase domain of HSP90 chaperone/DNA topoisomerase II/histidine kinase"/>
    <property type="match status" value="1"/>
</dbReference>
<keyword evidence="3" id="KW-0597">Phosphoprotein</keyword>
<dbReference type="InterPro" id="IPR029016">
    <property type="entry name" value="GAF-like_dom_sf"/>
</dbReference>
<proteinExistence type="predicted"/>
<keyword evidence="5" id="KW-0808">Transferase</keyword>
<organism evidence="5 6">
    <name type="scientific">Pedobacter ginsengiterrae</name>
    <dbReference type="NCBI Taxonomy" id="871696"/>
    <lineage>
        <taxon>Bacteria</taxon>
        <taxon>Pseudomonadati</taxon>
        <taxon>Bacteroidota</taxon>
        <taxon>Sphingobacteriia</taxon>
        <taxon>Sphingobacteriales</taxon>
        <taxon>Sphingobacteriaceae</taxon>
        <taxon>Pedobacter</taxon>
    </lineage>
</organism>
<dbReference type="InterPro" id="IPR003594">
    <property type="entry name" value="HATPase_dom"/>
</dbReference>
<dbReference type="SUPFAM" id="SSF55781">
    <property type="entry name" value="GAF domain-like"/>
    <property type="match status" value="1"/>
</dbReference>
<dbReference type="SMART" id="SM00388">
    <property type="entry name" value="HisKA"/>
    <property type="match status" value="1"/>
</dbReference>
<dbReference type="PANTHER" id="PTHR43102">
    <property type="entry name" value="SLR1143 PROTEIN"/>
    <property type="match status" value="1"/>
</dbReference>
<dbReference type="Pfam" id="PF01590">
    <property type="entry name" value="GAF"/>
    <property type="match status" value="1"/>
</dbReference>
<keyword evidence="5" id="KW-0418">Kinase</keyword>
<comment type="catalytic activity">
    <reaction evidence="1">
        <text>ATP + protein L-histidine = ADP + protein N-phospho-L-histidine.</text>
        <dbReference type="EC" id="2.7.13.3"/>
    </reaction>
</comment>
<sequence>MNSNPPLPDNELARLSSLQEYRLMDSGEDKEFDDMASIASAVCGIPISLITFIDEKRQYFKSHIGTDFTENLRELSFCTHAIASGEEIMIVPDARVDERFNNNPMVTGPTALVFYAGVPLINQSGFAMGTICVLDQRTHILSAPQVSALKSLARQVVDKIELRRNNLELMKSNQELLNSNVLIQKFASMAAHDIKNPLTGMLLTSQLLKSTIGSLGDERANKLLEVNISSTKSLLSLVDEMLEYSRSPELLIARKQKIMVSGLFERLRNLVPMPQGFSLQFLSSSAEIYHSTIALEQILLNLLTNAVRYNDKETGLIKVSIREDEHKVFLEVEDNGNGIQPEFQAKIFEANFVGVAADRFNNSGTGIGLSTVKDLITRLEGTIFLKSTPGEGSVFTVQLPKYSTQLD</sequence>
<dbReference type="InterPro" id="IPR003018">
    <property type="entry name" value="GAF"/>
</dbReference>
<dbReference type="GO" id="GO:0016301">
    <property type="term" value="F:kinase activity"/>
    <property type="evidence" value="ECO:0007669"/>
    <property type="project" value="UniProtKB-KW"/>
</dbReference>
<dbReference type="PROSITE" id="PS50109">
    <property type="entry name" value="HIS_KIN"/>
    <property type="match status" value="1"/>
</dbReference>
<dbReference type="PRINTS" id="PR00344">
    <property type="entry name" value="BCTRLSENSOR"/>
</dbReference>
<dbReference type="Gene3D" id="3.30.565.10">
    <property type="entry name" value="Histidine kinase-like ATPase, C-terminal domain"/>
    <property type="match status" value="1"/>
</dbReference>
<gene>
    <name evidence="5" type="ORF">GCM10022246_17790</name>
</gene>
<accession>A0ABP7PGJ4</accession>
<evidence type="ECO:0000259" key="4">
    <source>
        <dbReference type="PROSITE" id="PS50109"/>
    </source>
</evidence>
<dbReference type="Pfam" id="PF00512">
    <property type="entry name" value="HisKA"/>
    <property type="match status" value="1"/>
</dbReference>
<dbReference type="InterPro" id="IPR036890">
    <property type="entry name" value="HATPase_C_sf"/>
</dbReference>
<dbReference type="CDD" id="cd00075">
    <property type="entry name" value="HATPase"/>
    <property type="match status" value="1"/>
</dbReference>
<dbReference type="Gene3D" id="3.30.450.40">
    <property type="match status" value="1"/>
</dbReference>
<evidence type="ECO:0000256" key="1">
    <source>
        <dbReference type="ARBA" id="ARBA00000085"/>
    </source>
</evidence>
<dbReference type="PANTHER" id="PTHR43102:SF2">
    <property type="entry name" value="GAF DOMAIN-CONTAINING PROTEIN"/>
    <property type="match status" value="1"/>
</dbReference>
<dbReference type="InterPro" id="IPR004358">
    <property type="entry name" value="Sig_transdc_His_kin-like_C"/>
</dbReference>
<dbReference type="SUPFAM" id="SSF47384">
    <property type="entry name" value="Homodimeric domain of signal transducing histidine kinase"/>
    <property type="match status" value="1"/>
</dbReference>
<dbReference type="InterPro" id="IPR003661">
    <property type="entry name" value="HisK_dim/P_dom"/>
</dbReference>
<evidence type="ECO:0000256" key="2">
    <source>
        <dbReference type="ARBA" id="ARBA00012438"/>
    </source>
</evidence>
<dbReference type="SMART" id="SM00387">
    <property type="entry name" value="HATPase_c"/>
    <property type="match status" value="1"/>
</dbReference>
<dbReference type="Proteomes" id="UP001501081">
    <property type="component" value="Unassembled WGS sequence"/>
</dbReference>
<keyword evidence="6" id="KW-1185">Reference proteome</keyword>
<evidence type="ECO:0000256" key="3">
    <source>
        <dbReference type="ARBA" id="ARBA00022553"/>
    </source>
</evidence>
<protein>
    <recommendedName>
        <fullName evidence="2">histidine kinase</fullName>
        <ecNumber evidence="2">2.7.13.3</ecNumber>
    </recommendedName>
</protein>
<dbReference type="Gene3D" id="1.10.287.130">
    <property type="match status" value="1"/>
</dbReference>
<dbReference type="CDD" id="cd00082">
    <property type="entry name" value="HisKA"/>
    <property type="match status" value="1"/>
</dbReference>
<dbReference type="RefSeq" id="WP_344766381.1">
    <property type="nucleotide sequence ID" value="NZ_BAABAK010000009.1"/>
</dbReference>
<dbReference type="InterPro" id="IPR005467">
    <property type="entry name" value="His_kinase_dom"/>
</dbReference>
<dbReference type="Pfam" id="PF02518">
    <property type="entry name" value="HATPase_c"/>
    <property type="match status" value="1"/>
</dbReference>
<name>A0ABP7PGJ4_9SPHI</name>
<dbReference type="EMBL" id="BAABAK010000009">
    <property type="protein sequence ID" value="GAA3965169.1"/>
    <property type="molecule type" value="Genomic_DNA"/>
</dbReference>
<reference evidence="6" key="1">
    <citation type="journal article" date="2019" name="Int. J. Syst. Evol. Microbiol.">
        <title>The Global Catalogue of Microorganisms (GCM) 10K type strain sequencing project: providing services to taxonomists for standard genome sequencing and annotation.</title>
        <authorList>
            <consortium name="The Broad Institute Genomics Platform"/>
            <consortium name="The Broad Institute Genome Sequencing Center for Infectious Disease"/>
            <person name="Wu L."/>
            <person name="Ma J."/>
        </authorList>
    </citation>
    <scope>NUCLEOTIDE SEQUENCE [LARGE SCALE GENOMIC DNA]</scope>
    <source>
        <strain evidence="6">JCM 17338</strain>
    </source>
</reference>
<comment type="caution">
    <text evidence="5">The sequence shown here is derived from an EMBL/GenBank/DDBJ whole genome shotgun (WGS) entry which is preliminary data.</text>
</comment>
<evidence type="ECO:0000313" key="6">
    <source>
        <dbReference type="Proteomes" id="UP001501081"/>
    </source>
</evidence>